<evidence type="ECO:0000256" key="1">
    <source>
        <dbReference type="ARBA" id="ARBA00007261"/>
    </source>
</evidence>
<dbReference type="SUPFAM" id="SSF63411">
    <property type="entry name" value="LuxS/MPP-like metallohydrolase"/>
    <property type="match status" value="2"/>
</dbReference>
<accession>A0A2M8ENS9</accession>
<dbReference type="PANTHER" id="PTHR11851">
    <property type="entry name" value="METALLOPROTEASE"/>
    <property type="match status" value="1"/>
</dbReference>
<dbReference type="GO" id="GO:0006508">
    <property type="term" value="P:proteolysis"/>
    <property type="evidence" value="ECO:0007669"/>
    <property type="project" value="InterPro"/>
</dbReference>
<dbReference type="AlphaFoldDB" id="A0A2M8ENS9"/>
<proteinExistence type="inferred from homology"/>
<name>A0A2M8ENS9_9BACT</name>
<organism evidence="5 6">
    <name type="scientific">Candidatus Uhrbacteria bacterium CG_4_9_14_0_2_um_filter_41_50</name>
    <dbReference type="NCBI Taxonomy" id="1975031"/>
    <lineage>
        <taxon>Bacteria</taxon>
        <taxon>Candidatus Uhriibacteriota</taxon>
    </lineage>
</organism>
<dbReference type="InterPro" id="IPR001431">
    <property type="entry name" value="Pept_M16_Zn_BS"/>
</dbReference>
<dbReference type="EMBL" id="PFSI01000046">
    <property type="protein sequence ID" value="PJC24390.1"/>
    <property type="molecule type" value="Genomic_DNA"/>
</dbReference>
<gene>
    <name evidence="5" type="ORF">CO057_03050</name>
</gene>
<evidence type="ECO:0000259" key="4">
    <source>
        <dbReference type="Pfam" id="PF05193"/>
    </source>
</evidence>
<evidence type="ECO:0000256" key="2">
    <source>
        <dbReference type="RuleBase" id="RU004447"/>
    </source>
</evidence>
<sequence>MNAKKLKNGMRVHLLPINSTKAVTVLVLTKVGSRYENNKVRGGSHFIEHLMFKGTKRRPTTLDISKTLDQYGAEFNAYTGKDMTGYYIKIAGDKTPIAIDLLHDMIFNSKYDQKEITREKGVIVEEIKMYEENPIMHVSDLIEQAIFEGNSLGLEIAGTADSVKAMKRQDLINYRDKYYVPSEMVVIVSGNIPKNTITLLNKTFGSIKQKEKPPEFNHYHNPVRPIRIKRQFKDLKQIQVALGFETPGRSNDDMPAIRLLAGILGGAMSSRLFIEVRERRGLCYSIRASVDNYEDVGVFLIRAGLDAERLTEAMKVIFGELKKIKKNGVTEKELRYIKDNIAGSLKLSLEDSSNYAEFFGRQELYLSKAETPEERLLEIEKVTCVDIKRVANLILDLEKFAIAVVGPYKNDAALLKHLPVIG</sequence>
<evidence type="ECO:0000313" key="5">
    <source>
        <dbReference type="EMBL" id="PJC24390.1"/>
    </source>
</evidence>
<dbReference type="InterPro" id="IPR007863">
    <property type="entry name" value="Peptidase_M16_C"/>
</dbReference>
<feature type="domain" description="Peptidase M16 N-terminal" evidence="3">
    <location>
        <begin position="18"/>
        <end position="159"/>
    </location>
</feature>
<dbReference type="Proteomes" id="UP000230251">
    <property type="component" value="Unassembled WGS sequence"/>
</dbReference>
<dbReference type="Pfam" id="PF00675">
    <property type="entry name" value="Peptidase_M16"/>
    <property type="match status" value="1"/>
</dbReference>
<evidence type="ECO:0000259" key="3">
    <source>
        <dbReference type="Pfam" id="PF00675"/>
    </source>
</evidence>
<dbReference type="PANTHER" id="PTHR11851:SF49">
    <property type="entry name" value="MITOCHONDRIAL-PROCESSING PEPTIDASE SUBUNIT ALPHA"/>
    <property type="match status" value="1"/>
</dbReference>
<comment type="similarity">
    <text evidence="1 2">Belongs to the peptidase M16 family.</text>
</comment>
<evidence type="ECO:0000313" key="6">
    <source>
        <dbReference type="Proteomes" id="UP000230251"/>
    </source>
</evidence>
<dbReference type="Pfam" id="PF05193">
    <property type="entry name" value="Peptidase_M16_C"/>
    <property type="match status" value="1"/>
</dbReference>
<dbReference type="InterPro" id="IPR050361">
    <property type="entry name" value="MPP/UQCRC_Complex"/>
</dbReference>
<dbReference type="GO" id="GO:0046872">
    <property type="term" value="F:metal ion binding"/>
    <property type="evidence" value="ECO:0007669"/>
    <property type="project" value="InterPro"/>
</dbReference>
<protein>
    <recommendedName>
        <fullName evidence="7">Peptidase M16</fullName>
    </recommendedName>
</protein>
<evidence type="ECO:0008006" key="7">
    <source>
        <dbReference type="Google" id="ProtNLM"/>
    </source>
</evidence>
<reference evidence="6" key="1">
    <citation type="submission" date="2017-09" db="EMBL/GenBank/DDBJ databases">
        <title>Depth-based differentiation of microbial function through sediment-hosted aquifers and enrichment of novel symbionts in the deep terrestrial subsurface.</title>
        <authorList>
            <person name="Probst A.J."/>
            <person name="Ladd B."/>
            <person name="Jarett J.K."/>
            <person name="Geller-Mcgrath D.E."/>
            <person name="Sieber C.M.K."/>
            <person name="Emerson J.B."/>
            <person name="Anantharaman K."/>
            <person name="Thomas B.C."/>
            <person name="Malmstrom R."/>
            <person name="Stieglmeier M."/>
            <person name="Klingl A."/>
            <person name="Woyke T."/>
            <person name="Ryan C.M."/>
            <person name="Banfield J.F."/>
        </authorList>
    </citation>
    <scope>NUCLEOTIDE SEQUENCE [LARGE SCALE GENOMIC DNA]</scope>
</reference>
<dbReference type="GO" id="GO:0004222">
    <property type="term" value="F:metalloendopeptidase activity"/>
    <property type="evidence" value="ECO:0007669"/>
    <property type="project" value="InterPro"/>
</dbReference>
<dbReference type="Gene3D" id="3.30.830.10">
    <property type="entry name" value="Metalloenzyme, LuxS/M16 peptidase-like"/>
    <property type="match status" value="2"/>
</dbReference>
<dbReference type="InterPro" id="IPR011249">
    <property type="entry name" value="Metalloenz_LuxS/M16"/>
</dbReference>
<dbReference type="InterPro" id="IPR011765">
    <property type="entry name" value="Pept_M16_N"/>
</dbReference>
<feature type="domain" description="Peptidase M16 C-terminal" evidence="4">
    <location>
        <begin position="167"/>
        <end position="340"/>
    </location>
</feature>
<comment type="caution">
    <text evidence="5">The sequence shown here is derived from an EMBL/GenBank/DDBJ whole genome shotgun (WGS) entry which is preliminary data.</text>
</comment>
<dbReference type="PROSITE" id="PS00143">
    <property type="entry name" value="INSULINASE"/>
    <property type="match status" value="1"/>
</dbReference>